<dbReference type="EMBL" id="CP000851">
    <property type="protein sequence ID" value="ABV86211.1"/>
    <property type="molecule type" value="Genomic_DNA"/>
</dbReference>
<name>A8H0X4_SHEPA</name>
<dbReference type="GO" id="GO:0005737">
    <property type="term" value="C:cytoplasm"/>
    <property type="evidence" value="ECO:0007669"/>
    <property type="project" value="UniProtKB-SubCell"/>
</dbReference>
<organism evidence="6 7">
    <name type="scientific">Shewanella pealeana (strain ATCC 700345 / ANG-SQ1)</name>
    <dbReference type="NCBI Taxonomy" id="398579"/>
    <lineage>
        <taxon>Bacteria</taxon>
        <taxon>Pseudomonadati</taxon>
        <taxon>Pseudomonadota</taxon>
        <taxon>Gammaproteobacteria</taxon>
        <taxon>Alteromonadales</taxon>
        <taxon>Shewanellaceae</taxon>
        <taxon>Shewanella</taxon>
    </lineage>
</organism>
<comment type="function">
    <text evidence="4">Required for resistance to DNA-damaging agents.</text>
</comment>
<dbReference type="RefSeq" id="WP_012154145.1">
    <property type="nucleotide sequence ID" value="NC_009901.1"/>
</dbReference>
<evidence type="ECO:0000256" key="4">
    <source>
        <dbReference type="ARBA" id="ARBA00037131"/>
    </source>
</evidence>
<dbReference type="Proteomes" id="UP000002608">
    <property type="component" value="Chromosome"/>
</dbReference>
<feature type="domain" description="UspA" evidence="5">
    <location>
        <begin position="173"/>
        <end position="290"/>
    </location>
</feature>
<dbReference type="SUPFAM" id="SSF52402">
    <property type="entry name" value="Adenine nucleotide alpha hydrolases-like"/>
    <property type="match status" value="2"/>
</dbReference>
<evidence type="ECO:0000256" key="2">
    <source>
        <dbReference type="ARBA" id="ARBA00008791"/>
    </source>
</evidence>
<dbReference type="AlphaFoldDB" id="A8H0X4"/>
<dbReference type="CDD" id="cd00293">
    <property type="entry name" value="USP-like"/>
    <property type="match status" value="1"/>
</dbReference>
<dbReference type="Pfam" id="PF00582">
    <property type="entry name" value="Usp"/>
    <property type="match status" value="2"/>
</dbReference>
<evidence type="ECO:0000313" key="7">
    <source>
        <dbReference type="Proteomes" id="UP000002608"/>
    </source>
</evidence>
<dbReference type="eggNOG" id="COG0589">
    <property type="taxonomic scope" value="Bacteria"/>
</dbReference>
<dbReference type="InterPro" id="IPR006016">
    <property type="entry name" value="UspA"/>
</dbReference>
<reference evidence="6 7" key="1">
    <citation type="submission" date="2007-10" db="EMBL/GenBank/DDBJ databases">
        <title>Complete sequence of Shewanella pealeana ATCC 700345.</title>
        <authorList>
            <consortium name="US DOE Joint Genome Institute"/>
            <person name="Copeland A."/>
            <person name="Lucas S."/>
            <person name="Lapidus A."/>
            <person name="Barry K."/>
            <person name="Glavina del Rio T."/>
            <person name="Dalin E."/>
            <person name="Tice H."/>
            <person name="Pitluck S."/>
            <person name="Chertkov O."/>
            <person name="Brettin T."/>
            <person name="Bruce D."/>
            <person name="Detter J.C."/>
            <person name="Han C."/>
            <person name="Schmutz J."/>
            <person name="Larimer F."/>
            <person name="Land M."/>
            <person name="Hauser L."/>
            <person name="Kyrpides N."/>
            <person name="Kim E."/>
            <person name="Zhao J.-S.Z."/>
            <person name="Manno D."/>
            <person name="Hawari J."/>
            <person name="Richardson P."/>
        </authorList>
    </citation>
    <scope>NUCLEOTIDE SEQUENCE [LARGE SCALE GENOMIC DNA]</scope>
    <source>
        <strain evidence="7">ATCC 700345 / ANG-SQ1</strain>
    </source>
</reference>
<dbReference type="Gene3D" id="3.40.50.12370">
    <property type="match status" value="1"/>
</dbReference>
<gene>
    <name evidence="6" type="ordered locus">Spea_0884</name>
</gene>
<evidence type="ECO:0000259" key="5">
    <source>
        <dbReference type="Pfam" id="PF00582"/>
    </source>
</evidence>
<dbReference type="KEGG" id="spl:Spea_0884"/>
<keyword evidence="3" id="KW-0963">Cytoplasm</keyword>
<evidence type="ECO:0000256" key="3">
    <source>
        <dbReference type="ARBA" id="ARBA00022490"/>
    </source>
</evidence>
<dbReference type="OrthoDB" id="239260at2"/>
<evidence type="ECO:0000313" key="6">
    <source>
        <dbReference type="EMBL" id="ABV86211.1"/>
    </source>
</evidence>
<dbReference type="HOGENOM" id="CLU_049301_1_2_6"/>
<keyword evidence="7" id="KW-1185">Reference proteome</keyword>
<dbReference type="PANTHER" id="PTHR47892:SF1">
    <property type="entry name" value="UNIVERSAL STRESS PROTEIN E"/>
    <property type="match status" value="1"/>
</dbReference>
<proteinExistence type="inferred from homology"/>
<dbReference type="PANTHER" id="PTHR47892">
    <property type="entry name" value="UNIVERSAL STRESS PROTEIN E"/>
    <property type="match status" value="1"/>
</dbReference>
<feature type="domain" description="UspA" evidence="5">
    <location>
        <begin position="4"/>
        <end position="138"/>
    </location>
</feature>
<protein>
    <submittedName>
        <fullName evidence="6">UspA domain protein</fullName>
    </submittedName>
</protein>
<comment type="similarity">
    <text evidence="2">Belongs to the universal stress protein A family.</text>
</comment>
<accession>A8H0X4</accession>
<dbReference type="STRING" id="398579.Spea_0884"/>
<comment type="subcellular location">
    <subcellularLocation>
        <location evidence="1">Cytoplasm</location>
    </subcellularLocation>
</comment>
<sequence length="294" mass="33150">MIAYHHTLTVIDNDSPAQFALHKALQLAKKTHSKVTALKIDHPNGNLLTRLGLIPNNALDPMLFVKKLLAKYQRQGVEVEIKNIEKTKDHVALIKETKAGNYDLIMINNQHRSAILNEFIPSCEAHLLRDCELPIMIVGNKSWQRHGHILTALETSNSQIEHSKLNQCLLDDSQQLASLLDNDIHLVNCYQTENWSMSVERRKDLITDEEQKKQHWARLLNSAKSYHLADDHLHLEQGLPDHVIPSVANQCDANLLIIGAGEHHGVISDLKGHTSCAIVDELKCDILAIKPQLH</sequence>
<evidence type="ECO:0000256" key="1">
    <source>
        <dbReference type="ARBA" id="ARBA00004496"/>
    </source>
</evidence>